<accession>A0A4V2ZS42</accession>
<dbReference type="Gene3D" id="3.10.180.10">
    <property type="entry name" value="2,3-Dihydroxybiphenyl 1,2-Dioxygenase, domain 1"/>
    <property type="match status" value="1"/>
</dbReference>
<evidence type="ECO:0000313" key="2">
    <source>
        <dbReference type="EMBL" id="TDF91354.1"/>
    </source>
</evidence>
<evidence type="ECO:0000313" key="3">
    <source>
        <dbReference type="Proteomes" id="UP000295636"/>
    </source>
</evidence>
<dbReference type="SUPFAM" id="SSF54593">
    <property type="entry name" value="Glyoxalase/Bleomycin resistance protein/Dihydroxybiphenyl dioxygenase"/>
    <property type="match status" value="1"/>
</dbReference>
<dbReference type="OrthoDB" id="194298at2"/>
<dbReference type="EMBL" id="SMRT01000028">
    <property type="protein sequence ID" value="TDF91354.1"/>
    <property type="molecule type" value="Genomic_DNA"/>
</dbReference>
<dbReference type="Pfam" id="PF00903">
    <property type="entry name" value="Glyoxalase"/>
    <property type="match status" value="1"/>
</dbReference>
<proteinExistence type="predicted"/>
<dbReference type="AlphaFoldDB" id="A0A4V2ZS42"/>
<dbReference type="Proteomes" id="UP000295636">
    <property type="component" value="Unassembled WGS sequence"/>
</dbReference>
<comment type="caution">
    <text evidence="2">The sequence shown here is derived from an EMBL/GenBank/DDBJ whole genome shotgun (WGS) entry which is preliminary data.</text>
</comment>
<protein>
    <recommendedName>
        <fullName evidence="1">VOC domain-containing protein</fullName>
    </recommendedName>
</protein>
<keyword evidence="3" id="KW-1185">Reference proteome</keyword>
<dbReference type="InterPro" id="IPR037523">
    <property type="entry name" value="VOC_core"/>
</dbReference>
<feature type="domain" description="VOC" evidence="1">
    <location>
        <begin position="16"/>
        <end position="134"/>
    </location>
</feature>
<organism evidence="2 3">
    <name type="scientific">Paenibacillus piri</name>
    <dbReference type="NCBI Taxonomy" id="2547395"/>
    <lineage>
        <taxon>Bacteria</taxon>
        <taxon>Bacillati</taxon>
        <taxon>Bacillota</taxon>
        <taxon>Bacilli</taxon>
        <taxon>Bacillales</taxon>
        <taxon>Paenibacillaceae</taxon>
        <taxon>Paenibacillus</taxon>
    </lineage>
</organism>
<gene>
    <name evidence="2" type="ORF">E1757_33030</name>
</gene>
<dbReference type="InterPro" id="IPR029068">
    <property type="entry name" value="Glyas_Bleomycin-R_OHBP_Dase"/>
</dbReference>
<sequence>MSEINNVSNRSPIESKITTVILWSRNLDRTAEMYSKLFQLSPDKQRRSGTGHLHFLQLQNGIDIMIDSNGMDKVPLPDKAPPLFFIPATDIDKAAEFIQELGFEIIYGGIHRNNSVSFFNMRDPDFNVITVCQNHQ</sequence>
<dbReference type="RefSeq" id="WP_133236291.1">
    <property type="nucleotide sequence ID" value="NZ_SMRT01000028.1"/>
</dbReference>
<name>A0A4V2ZS42_9BACL</name>
<dbReference type="InterPro" id="IPR004360">
    <property type="entry name" value="Glyas_Fos-R_dOase_dom"/>
</dbReference>
<dbReference type="PROSITE" id="PS51819">
    <property type="entry name" value="VOC"/>
    <property type="match status" value="1"/>
</dbReference>
<reference evidence="2 3" key="1">
    <citation type="submission" date="2019-03" db="EMBL/GenBank/DDBJ databases">
        <title>This is whole genome sequence of Paenibacillus sp MS74 strain.</title>
        <authorList>
            <person name="Trinh H.N."/>
        </authorList>
    </citation>
    <scope>NUCLEOTIDE SEQUENCE [LARGE SCALE GENOMIC DNA]</scope>
    <source>
        <strain evidence="2 3">MS74</strain>
    </source>
</reference>
<evidence type="ECO:0000259" key="1">
    <source>
        <dbReference type="PROSITE" id="PS51819"/>
    </source>
</evidence>